<sequence length="86" mass="9320">MLFHVGWDGLITGSRGERQTRAGDWVEDEEGVHHDAPAEANHTTKIPANDLDHRVATKMQSDGIRKSMAHALVQTGADGIGYLSNA</sequence>
<gene>
    <name evidence="1" type="ORF">N7539_006946</name>
</gene>
<comment type="caution">
    <text evidence="1">The sequence shown here is derived from an EMBL/GenBank/DDBJ whole genome shotgun (WGS) entry which is preliminary data.</text>
</comment>
<organism evidence="1 2">
    <name type="scientific">Penicillium diatomitis</name>
    <dbReference type="NCBI Taxonomy" id="2819901"/>
    <lineage>
        <taxon>Eukaryota</taxon>
        <taxon>Fungi</taxon>
        <taxon>Dikarya</taxon>
        <taxon>Ascomycota</taxon>
        <taxon>Pezizomycotina</taxon>
        <taxon>Eurotiomycetes</taxon>
        <taxon>Eurotiomycetidae</taxon>
        <taxon>Eurotiales</taxon>
        <taxon>Aspergillaceae</taxon>
        <taxon>Penicillium</taxon>
    </lineage>
</organism>
<keyword evidence="2" id="KW-1185">Reference proteome</keyword>
<dbReference type="GeneID" id="81626796"/>
<reference evidence="1" key="2">
    <citation type="journal article" date="2023" name="IMA Fungus">
        <title>Comparative genomic study of the Penicillium genus elucidates a diverse pangenome and 15 lateral gene transfer events.</title>
        <authorList>
            <person name="Petersen C."/>
            <person name="Sorensen T."/>
            <person name="Nielsen M.R."/>
            <person name="Sondergaard T.E."/>
            <person name="Sorensen J.L."/>
            <person name="Fitzpatrick D.A."/>
            <person name="Frisvad J.C."/>
            <person name="Nielsen K.L."/>
        </authorList>
    </citation>
    <scope>NUCLEOTIDE SEQUENCE</scope>
    <source>
        <strain evidence="1">IBT 30728</strain>
    </source>
</reference>
<name>A0A9W9X2P1_9EURO</name>
<evidence type="ECO:0000313" key="1">
    <source>
        <dbReference type="EMBL" id="KAJ5481052.1"/>
    </source>
</evidence>
<protein>
    <submittedName>
        <fullName evidence="1">Uncharacterized protein</fullName>
    </submittedName>
</protein>
<evidence type="ECO:0000313" key="2">
    <source>
        <dbReference type="Proteomes" id="UP001148312"/>
    </source>
</evidence>
<reference evidence="1" key="1">
    <citation type="submission" date="2022-12" db="EMBL/GenBank/DDBJ databases">
        <authorList>
            <person name="Petersen C."/>
        </authorList>
    </citation>
    <scope>NUCLEOTIDE SEQUENCE</scope>
    <source>
        <strain evidence="1">IBT 30728</strain>
    </source>
</reference>
<dbReference type="AlphaFoldDB" id="A0A9W9X2P1"/>
<dbReference type="RefSeq" id="XP_056788482.1">
    <property type="nucleotide sequence ID" value="XM_056936547.1"/>
</dbReference>
<dbReference type="Proteomes" id="UP001148312">
    <property type="component" value="Unassembled WGS sequence"/>
</dbReference>
<proteinExistence type="predicted"/>
<accession>A0A9W9X2P1</accession>
<dbReference type="EMBL" id="JAPWDQ010000009">
    <property type="protein sequence ID" value="KAJ5481052.1"/>
    <property type="molecule type" value="Genomic_DNA"/>
</dbReference>